<name>A0A067PHC4_9AGAM</name>
<dbReference type="Proteomes" id="UP000027265">
    <property type="component" value="Unassembled WGS sequence"/>
</dbReference>
<dbReference type="EMBL" id="KL197735">
    <property type="protein sequence ID" value="KDQ53245.1"/>
    <property type="molecule type" value="Genomic_DNA"/>
</dbReference>
<reference evidence="3" key="1">
    <citation type="journal article" date="2014" name="Proc. Natl. Acad. Sci. U.S.A.">
        <title>Extensive sampling of basidiomycete genomes demonstrates inadequacy of the white-rot/brown-rot paradigm for wood decay fungi.</title>
        <authorList>
            <person name="Riley R."/>
            <person name="Salamov A.A."/>
            <person name="Brown D.W."/>
            <person name="Nagy L.G."/>
            <person name="Floudas D."/>
            <person name="Held B.W."/>
            <person name="Levasseur A."/>
            <person name="Lombard V."/>
            <person name="Morin E."/>
            <person name="Otillar R."/>
            <person name="Lindquist E.A."/>
            <person name="Sun H."/>
            <person name="LaButti K.M."/>
            <person name="Schmutz J."/>
            <person name="Jabbour D."/>
            <person name="Luo H."/>
            <person name="Baker S.E."/>
            <person name="Pisabarro A.G."/>
            <person name="Walton J.D."/>
            <person name="Blanchette R.A."/>
            <person name="Henrissat B."/>
            <person name="Martin F."/>
            <person name="Cullen D."/>
            <person name="Hibbett D.S."/>
            <person name="Grigoriev I.V."/>
        </authorList>
    </citation>
    <scope>NUCLEOTIDE SEQUENCE [LARGE SCALE GENOMIC DNA]</scope>
    <source>
        <strain evidence="3">MUCL 33604</strain>
    </source>
</reference>
<evidence type="ECO:0000313" key="2">
    <source>
        <dbReference type="EMBL" id="KDQ53245.1"/>
    </source>
</evidence>
<organism evidence="2 3">
    <name type="scientific">Jaapia argillacea MUCL 33604</name>
    <dbReference type="NCBI Taxonomy" id="933084"/>
    <lineage>
        <taxon>Eukaryota</taxon>
        <taxon>Fungi</taxon>
        <taxon>Dikarya</taxon>
        <taxon>Basidiomycota</taxon>
        <taxon>Agaricomycotina</taxon>
        <taxon>Agaricomycetes</taxon>
        <taxon>Agaricomycetidae</taxon>
        <taxon>Jaapiales</taxon>
        <taxon>Jaapiaceae</taxon>
        <taxon>Jaapia</taxon>
    </lineage>
</organism>
<evidence type="ECO:0000313" key="3">
    <source>
        <dbReference type="Proteomes" id="UP000027265"/>
    </source>
</evidence>
<dbReference type="InParanoid" id="A0A067PHC4"/>
<dbReference type="AlphaFoldDB" id="A0A067PHC4"/>
<gene>
    <name evidence="2" type="ORF">JAAARDRAFT_438928</name>
</gene>
<feature type="compositionally biased region" description="Pro residues" evidence="1">
    <location>
        <begin position="43"/>
        <end position="58"/>
    </location>
</feature>
<accession>A0A067PHC4</accession>
<dbReference type="HOGENOM" id="CLU_2638398_0_0_1"/>
<dbReference type="STRING" id="933084.A0A067PHC4"/>
<sequence length="77" mass="8547">MYIIFQHTSLLHVVDARTFETEEVIRVPSTNARSAPSIRPRSRSPPPRYPLPASPPPRLTSGSGFPPLLQSRQPQTG</sequence>
<feature type="region of interest" description="Disordered" evidence="1">
    <location>
        <begin position="28"/>
        <end position="77"/>
    </location>
</feature>
<protein>
    <submittedName>
        <fullName evidence="2">Uncharacterized protein</fullName>
    </submittedName>
</protein>
<keyword evidence="3" id="KW-1185">Reference proteome</keyword>
<proteinExistence type="predicted"/>
<evidence type="ECO:0000256" key="1">
    <source>
        <dbReference type="SAM" id="MobiDB-lite"/>
    </source>
</evidence>